<keyword evidence="4" id="KW-0175">Coiled coil</keyword>
<evidence type="ECO:0000256" key="2">
    <source>
        <dbReference type="ARBA" id="ARBA00009840"/>
    </source>
</evidence>
<reference evidence="9" key="1">
    <citation type="submission" date="2017-05" db="EMBL/GenBank/DDBJ databases">
        <authorList>
            <person name="Lin X."/>
        </authorList>
    </citation>
    <scope>NUCLEOTIDE SEQUENCE [LARGE SCALE GENOMIC DNA]</scope>
    <source>
        <strain evidence="9">JLT2012</strain>
    </source>
</reference>
<keyword evidence="7" id="KW-1133">Transmembrane helix</keyword>
<dbReference type="Pfam" id="PF02646">
    <property type="entry name" value="RmuC"/>
    <property type="match status" value="1"/>
</dbReference>
<dbReference type="PANTHER" id="PTHR30563:SF0">
    <property type="entry name" value="DNA RECOMBINATION PROTEIN RMUC"/>
    <property type="match status" value="1"/>
</dbReference>
<feature type="transmembrane region" description="Helical" evidence="7">
    <location>
        <begin position="6"/>
        <end position="23"/>
    </location>
</feature>
<dbReference type="EMBL" id="NFZT01000001">
    <property type="protein sequence ID" value="OWV33184.1"/>
    <property type="molecule type" value="Genomic_DNA"/>
</dbReference>
<keyword evidence="9" id="KW-1185">Reference proteome</keyword>
<name>A0A219B4S5_9SPHN</name>
<dbReference type="InterPro" id="IPR003798">
    <property type="entry name" value="DNA_recombination_RmuC"/>
</dbReference>
<dbReference type="RefSeq" id="WP_088711970.1">
    <property type="nucleotide sequence ID" value="NZ_NFZT01000001.1"/>
</dbReference>
<evidence type="ECO:0000256" key="1">
    <source>
        <dbReference type="ARBA" id="ARBA00003416"/>
    </source>
</evidence>
<proteinExistence type="inferred from homology"/>
<protein>
    <recommendedName>
        <fullName evidence="3">DNA recombination protein RmuC homolog</fullName>
    </recommendedName>
</protein>
<dbReference type="OrthoDB" id="370725at2"/>
<dbReference type="Proteomes" id="UP000198462">
    <property type="component" value="Unassembled WGS sequence"/>
</dbReference>
<keyword evidence="7" id="KW-0812">Transmembrane</keyword>
<organism evidence="8 9">
    <name type="scientific">Pacificimonas flava</name>
    <dbReference type="NCBI Taxonomy" id="1234595"/>
    <lineage>
        <taxon>Bacteria</taxon>
        <taxon>Pseudomonadati</taxon>
        <taxon>Pseudomonadota</taxon>
        <taxon>Alphaproteobacteria</taxon>
        <taxon>Sphingomonadales</taxon>
        <taxon>Sphingosinicellaceae</taxon>
        <taxon>Pacificimonas</taxon>
    </lineage>
</organism>
<dbReference type="PANTHER" id="PTHR30563">
    <property type="entry name" value="DNA RECOMBINATION PROTEIN RMUC"/>
    <property type="match status" value="1"/>
</dbReference>
<evidence type="ECO:0000256" key="4">
    <source>
        <dbReference type="ARBA" id="ARBA00023054"/>
    </source>
</evidence>
<comment type="caution">
    <text evidence="8">The sequence shown here is derived from an EMBL/GenBank/DDBJ whole genome shotgun (WGS) entry which is preliminary data.</text>
</comment>
<feature type="compositionally biased region" description="Basic and acidic residues" evidence="6">
    <location>
        <begin position="480"/>
        <end position="499"/>
    </location>
</feature>
<comment type="function">
    <text evidence="1">Involved in DNA recombination.</text>
</comment>
<evidence type="ECO:0000256" key="5">
    <source>
        <dbReference type="ARBA" id="ARBA00023172"/>
    </source>
</evidence>
<feature type="region of interest" description="Disordered" evidence="6">
    <location>
        <begin position="469"/>
        <end position="499"/>
    </location>
</feature>
<keyword evidence="7" id="KW-0472">Membrane</keyword>
<keyword evidence="5" id="KW-0233">DNA recombination</keyword>
<sequence length="499" mass="55577">MTTEFILAAIGGLALGFLIAWFLRQGALRSALSERDAARAGHEEERSAHAATRDGALGDKERLTKAIADAERAQALAESARDERVREIEALRGEIAGNRAKIDELDAHRLELIDLKRGLSEQEKAFEKREEDLNKRFAELADAALGKSTEAFLKRAEETLVRHREAADKGLQTNRAELDKLIAPMRETLVKYQERLKEVEEKRHNMFGAINSAIAGVKEGQLRVTEEAQRIVHSLRNAPKSRGRWGEQQLRNVLEMAGLSQHCDFQEEVHVDTGDGAIRPDVVINLPGERVLVIDAKCSLVAYQDAVAAASDEERHAHMLAHAKALRTHVDTLSRKSYTSQFEDTVDFVIMFVPGENFLAAALEVDQELFESAFQKRVLLASPTNLIAIARTVAMVWQQEKAAENVREIAALGKELYDRLATMGEHVARVGRNLEQATGAYNKMVGSLESQVLTSARRFRDLEIEPPKKDIDLLEPTSTEPRELTKLEVGSADDREAAE</sequence>
<accession>A0A219B4S5</accession>
<evidence type="ECO:0000313" key="9">
    <source>
        <dbReference type="Proteomes" id="UP000198462"/>
    </source>
</evidence>
<evidence type="ECO:0000256" key="7">
    <source>
        <dbReference type="SAM" id="Phobius"/>
    </source>
</evidence>
<evidence type="ECO:0000256" key="6">
    <source>
        <dbReference type="SAM" id="MobiDB-lite"/>
    </source>
</evidence>
<dbReference type="GO" id="GO:0006310">
    <property type="term" value="P:DNA recombination"/>
    <property type="evidence" value="ECO:0007669"/>
    <property type="project" value="UniProtKB-KW"/>
</dbReference>
<evidence type="ECO:0000313" key="8">
    <source>
        <dbReference type="EMBL" id="OWV33184.1"/>
    </source>
</evidence>
<evidence type="ECO:0000256" key="3">
    <source>
        <dbReference type="ARBA" id="ARBA00021840"/>
    </source>
</evidence>
<dbReference type="AlphaFoldDB" id="A0A219B4S5"/>
<comment type="similarity">
    <text evidence="2">Belongs to the RmuC family.</text>
</comment>
<gene>
    <name evidence="8" type="ORF">B5C34_06720</name>
</gene>